<dbReference type="GO" id="GO:0005737">
    <property type="term" value="C:cytoplasm"/>
    <property type="evidence" value="ECO:0007669"/>
    <property type="project" value="UniProtKB-SubCell"/>
</dbReference>
<keyword evidence="7" id="KW-1185">Reference proteome</keyword>
<feature type="compositionally biased region" description="Basic and acidic residues" evidence="5">
    <location>
        <begin position="1"/>
        <end position="10"/>
    </location>
</feature>
<dbReference type="AlphaFoldDB" id="A0A2R6W204"/>
<protein>
    <submittedName>
        <fullName evidence="6">Uncharacterized protein</fullName>
    </submittedName>
</protein>
<feature type="compositionally biased region" description="Basic and acidic residues" evidence="5">
    <location>
        <begin position="118"/>
        <end position="127"/>
    </location>
</feature>
<evidence type="ECO:0000256" key="1">
    <source>
        <dbReference type="ARBA" id="ARBA00004496"/>
    </source>
</evidence>
<dbReference type="PANTHER" id="PTHR13105">
    <property type="entry name" value="MYELOID LEUKEMIA FACTOR"/>
    <property type="match status" value="1"/>
</dbReference>
<sequence>MQRPGRDARRGNNSRGGSGGGGGGGGAGGSAFPGFPDPFAGFGGRPGFFSDMFENDPFSSDPFFTRPFGSLFGNSGSLFGPSGLFSQDLFPHSGNHQANGSQRQIPIKHRPSNAPPEGGRREIHIEEIPDDHDDGGMAGVTSHQEPIIEHPKEDDSRNTEITHYRPERPTRNSNSVSNPRSTNIPDAYCYQSSSVTYGGADGPYYAAHLSRRSGPDGVYEEQQQEKDIAAGKETHKILHGLGQKGRALTRKRNSEGREEEFETLHNLAKDEVQDFERNWEVKAEKVFPRFKNSSQRIGSGSGSKPRAALPSNGGSSSGSKSRPGPPSNGGASRSKGR</sequence>
<feature type="compositionally biased region" description="Polar residues" evidence="5">
    <location>
        <begin position="94"/>
        <end position="104"/>
    </location>
</feature>
<evidence type="ECO:0000313" key="7">
    <source>
        <dbReference type="Proteomes" id="UP000244005"/>
    </source>
</evidence>
<feature type="compositionally biased region" description="Basic and acidic residues" evidence="5">
    <location>
        <begin position="146"/>
        <end position="170"/>
    </location>
</feature>
<feature type="compositionally biased region" description="Gly residues" evidence="5">
    <location>
        <begin position="14"/>
        <end position="31"/>
    </location>
</feature>
<evidence type="ECO:0000256" key="3">
    <source>
        <dbReference type="ARBA" id="ARBA00022490"/>
    </source>
</evidence>
<keyword evidence="3" id="KW-0963">Cytoplasm</keyword>
<feature type="region of interest" description="Disordered" evidence="5">
    <location>
        <begin position="89"/>
        <end position="185"/>
    </location>
</feature>
<feature type="region of interest" description="Disordered" evidence="5">
    <location>
        <begin position="229"/>
        <end position="261"/>
    </location>
</feature>
<accession>A0A2R6W204</accession>
<feature type="compositionally biased region" description="Polar residues" evidence="5">
    <location>
        <begin position="171"/>
        <end position="185"/>
    </location>
</feature>
<evidence type="ECO:0000256" key="5">
    <source>
        <dbReference type="SAM" id="MobiDB-lite"/>
    </source>
</evidence>
<evidence type="ECO:0000313" key="6">
    <source>
        <dbReference type="EMBL" id="PTQ27887.1"/>
    </source>
</evidence>
<feature type="region of interest" description="Disordered" evidence="5">
    <location>
        <begin position="287"/>
        <end position="337"/>
    </location>
</feature>
<comment type="similarity">
    <text evidence="2">Belongs to the MLF family.</text>
</comment>
<organism evidence="6 7">
    <name type="scientific">Marchantia polymorpha</name>
    <name type="common">Common liverwort</name>
    <name type="synonym">Marchantia aquatica</name>
    <dbReference type="NCBI Taxonomy" id="3197"/>
    <lineage>
        <taxon>Eukaryota</taxon>
        <taxon>Viridiplantae</taxon>
        <taxon>Streptophyta</taxon>
        <taxon>Embryophyta</taxon>
        <taxon>Marchantiophyta</taxon>
        <taxon>Marchantiopsida</taxon>
        <taxon>Marchantiidae</taxon>
        <taxon>Marchantiales</taxon>
        <taxon>Marchantiaceae</taxon>
        <taxon>Marchantia</taxon>
    </lineage>
</organism>
<feature type="region of interest" description="Disordered" evidence="5">
    <location>
        <begin position="1"/>
        <end position="45"/>
    </location>
</feature>
<proteinExistence type="inferred from homology"/>
<keyword evidence="4" id="KW-0597">Phosphoprotein</keyword>
<dbReference type="Pfam" id="PF10248">
    <property type="entry name" value="Mlf1IP"/>
    <property type="match status" value="1"/>
</dbReference>
<dbReference type="EMBL" id="KZ772849">
    <property type="protein sequence ID" value="PTQ27887.1"/>
    <property type="molecule type" value="Genomic_DNA"/>
</dbReference>
<reference evidence="7" key="1">
    <citation type="journal article" date="2017" name="Cell">
        <title>Insights into land plant evolution garnered from the Marchantia polymorpha genome.</title>
        <authorList>
            <person name="Bowman J.L."/>
            <person name="Kohchi T."/>
            <person name="Yamato K.T."/>
            <person name="Jenkins J."/>
            <person name="Shu S."/>
            <person name="Ishizaki K."/>
            <person name="Yamaoka S."/>
            <person name="Nishihama R."/>
            <person name="Nakamura Y."/>
            <person name="Berger F."/>
            <person name="Adam C."/>
            <person name="Aki S.S."/>
            <person name="Althoff F."/>
            <person name="Araki T."/>
            <person name="Arteaga-Vazquez M.A."/>
            <person name="Balasubrmanian S."/>
            <person name="Barry K."/>
            <person name="Bauer D."/>
            <person name="Boehm C.R."/>
            <person name="Briginshaw L."/>
            <person name="Caballero-Perez J."/>
            <person name="Catarino B."/>
            <person name="Chen F."/>
            <person name="Chiyoda S."/>
            <person name="Chovatia M."/>
            <person name="Davies K.M."/>
            <person name="Delmans M."/>
            <person name="Demura T."/>
            <person name="Dierschke T."/>
            <person name="Dolan L."/>
            <person name="Dorantes-Acosta A.E."/>
            <person name="Eklund D.M."/>
            <person name="Florent S.N."/>
            <person name="Flores-Sandoval E."/>
            <person name="Fujiyama A."/>
            <person name="Fukuzawa H."/>
            <person name="Galik B."/>
            <person name="Grimanelli D."/>
            <person name="Grimwood J."/>
            <person name="Grossniklaus U."/>
            <person name="Hamada T."/>
            <person name="Haseloff J."/>
            <person name="Hetherington A.J."/>
            <person name="Higo A."/>
            <person name="Hirakawa Y."/>
            <person name="Hundley H.N."/>
            <person name="Ikeda Y."/>
            <person name="Inoue K."/>
            <person name="Inoue S.I."/>
            <person name="Ishida S."/>
            <person name="Jia Q."/>
            <person name="Kakita M."/>
            <person name="Kanazawa T."/>
            <person name="Kawai Y."/>
            <person name="Kawashima T."/>
            <person name="Kennedy M."/>
            <person name="Kinose K."/>
            <person name="Kinoshita T."/>
            <person name="Kohara Y."/>
            <person name="Koide E."/>
            <person name="Komatsu K."/>
            <person name="Kopischke S."/>
            <person name="Kubo M."/>
            <person name="Kyozuka J."/>
            <person name="Lagercrantz U."/>
            <person name="Lin S.S."/>
            <person name="Lindquist E."/>
            <person name="Lipzen A.M."/>
            <person name="Lu C.W."/>
            <person name="De Luna E."/>
            <person name="Martienssen R.A."/>
            <person name="Minamino N."/>
            <person name="Mizutani M."/>
            <person name="Mizutani M."/>
            <person name="Mochizuki N."/>
            <person name="Monte I."/>
            <person name="Mosher R."/>
            <person name="Nagasaki H."/>
            <person name="Nakagami H."/>
            <person name="Naramoto S."/>
            <person name="Nishitani K."/>
            <person name="Ohtani M."/>
            <person name="Okamoto T."/>
            <person name="Okumura M."/>
            <person name="Phillips J."/>
            <person name="Pollak B."/>
            <person name="Reinders A."/>
            <person name="Rovekamp M."/>
            <person name="Sano R."/>
            <person name="Sawa S."/>
            <person name="Schmid M.W."/>
            <person name="Shirakawa M."/>
            <person name="Solano R."/>
            <person name="Spunde A."/>
            <person name="Suetsugu N."/>
            <person name="Sugano S."/>
            <person name="Sugiyama A."/>
            <person name="Sun R."/>
            <person name="Suzuki Y."/>
            <person name="Takenaka M."/>
            <person name="Takezawa D."/>
            <person name="Tomogane H."/>
            <person name="Tsuzuki M."/>
            <person name="Ueda T."/>
            <person name="Umeda M."/>
            <person name="Ward J.M."/>
            <person name="Watanabe Y."/>
            <person name="Yazaki K."/>
            <person name="Yokoyama R."/>
            <person name="Yoshitake Y."/>
            <person name="Yotsui I."/>
            <person name="Zachgo S."/>
            <person name="Schmutz J."/>
        </authorList>
    </citation>
    <scope>NUCLEOTIDE SEQUENCE [LARGE SCALE GENOMIC DNA]</scope>
    <source>
        <strain evidence="7">Tak-1</strain>
    </source>
</reference>
<dbReference type="Gramene" id="Mp2g01840.1">
    <property type="protein sequence ID" value="Mp2g01840.1.cds"/>
    <property type="gene ID" value="Mp2g01840"/>
</dbReference>
<dbReference type="InterPro" id="IPR019376">
    <property type="entry name" value="Myeloid_leukemia_factor"/>
</dbReference>
<dbReference type="OrthoDB" id="8707547at2759"/>
<comment type="subcellular location">
    <subcellularLocation>
        <location evidence="1">Cytoplasm</location>
    </subcellularLocation>
</comment>
<evidence type="ECO:0000256" key="4">
    <source>
        <dbReference type="ARBA" id="ARBA00022553"/>
    </source>
</evidence>
<gene>
    <name evidence="6" type="ORF">MARPO_0180s0010</name>
</gene>
<feature type="compositionally biased region" description="Low complexity" evidence="5">
    <location>
        <begin position="310"/>
        <end position="322"/>
    </location>
</feature>
<dbReference type="Proteomes" id="UP000244005">
    <property type="component" value="Unassembled WGS sequence"/>
</dbReference>
<evidence type="ECO:0000256" key="2">
    <source>
        <dbReference type="ARBA" id="ARBA00008332"/>
    </source>
</evidence>
<name>A0A2R6W204_MARPO</name>